<dbReference type="InterPro" id="IPR009319">
    <property type="entry name" value="Phage_A118_VSP1"/>
</dbReference>
<feature type="domain" description="Bacterial toxin 50" evidence="1">
    <location>
        <begin position="454"/>
        <end position="541"/>
    </location>
</feature>
<accession>A0A1E8GKW7</accession>
<gene>
    <name evidence="2" type="ORF">BG261_05405</name>
</gene>
<organism evidence="2 3">
    <name type="scientific">Floricoccus tropicus</name>
    <dbReference type="NCBI Taxonomy" id="1859473"/>
    <lineage>
        <taxon>Bacteria</taxon>
        <taxon>Bacillati</taxon>
        <taxon>Bacillota</taxon>
        <taxon>Bacilli</taxon>
        <taxon>Lactobacillales</taxon>
        <taxon>Streptococcaceae</taxon>
        <taxon>Floricoccus</taxon>
    </lineage>
</organism>
<dbReference type="Proteomes" id="UP000178622">
    <property type="component" value="Unassembled WGS sequence"/>
</dbReference>
<dbReference type="STRING" id="1859473.BG261_05405"/>
<dbReference type="GO" id="GO:0005198">
    <property type="term" value="F:structural molecule activity"/>
    <property type="evidence" value="ECO:0007669"/>
    <property type="project" value="InterPro"/>
</dbReference>
<dbReference type="OrthoDB" id="3197444at2"/>
<reference evidence="3" key="1">
    <citation type="submission" date="2016-09" db="EMBL/GenBank/DDBJ databases">
        <title>Draft genome sequence of a novel species of the family Streptococcaceae isolated from flowers.</title>
        <authorList>
            <person name="Chuah L.-O."/>
            <person name="Yap K.-P."/>
            <person name="Thong K.L."/>
            <person name="Liong M.T."/>
            <person name="Ahmad R."/>
            <person name="Rusul G."/>
        </authorList>
    </citation>
    <scope>NUCLEOTIDE SEQUENCE [LARGE SCALE GENOMIC DNA]</scope>
    <source>
        <strain evidence="3">DF1</strain>
    </source>
</reference>
<dbReference type="Pfam" id="PF06152">
    <property type="entry name" value="Phage_min_cap2"/>
    <property type="match status" value="1"/>
</dbReference>
<dbReference type="EMBL" id="MKIR01000023">
    <property type="protein sequence ID" value="OFI48827.1"/>
    <property type="molecule type" value="Genomic_DNA"/>
</dbReference>
<sequence>MAITQRQLDIRSSYIQDSYMALEDELMKQLIERLTSKTYVELTQDTVLQWQIEKLQQLGMLNLETISDIAKKNINLSEEQLKKLIVDDGYEINSQANQEMANLMNATPVPWTELDQVLNQYFESQWLGLDNHINQTLLTTNYQNSWMVKKYQQVLNDVVAKSLTGFITPQQALKQSIYELVSKGIETDLIDRGGNPWSLERYVRTVLQATTNRVYNDLRLERGKEYGIVTALMSTHMAAREQCSHIQGGWVLLVPTYEAPEEFQYIKSIYDYGFGEPSGTRGINCKHRFYLAVPGVNTNNMPKPPSPEEAQKNAEIVAKQRRLEVSIRDAKKKLKAAELMDDKVNIDRFSNLIRKRQSALRIHIKDNDKLLHRDYIREKIYSGSDRASKDIKLEKFKDKQKYQDIRSILGDRAPKTFDDYRKLRYNDDKEAWNKLKDNVYVTERLNNGTYGNIINPEKQTPHMKSTVMPGKSYFNDDVDVQAIFNKYAGTGIVERSWDGRRLNTEIITANDYIGIAVNEHGSKQTNVFKIHHSKKRTHIVPISKGGL</sequence>
<evidence type="ECO:0000313" key="3">
    <source>
        <dbReference type="Proteomes" id="UP000178622"/>
    </source>
</evidence>
<dbReference type="InterPro" id="IPR029100">
    <property type="entry name" value="Ntox50"/>
</dbReference>
<comment type="caution">
    <text evidence="2">The sequence shown here is derived from an EMBL/GenBank/DDBJ whole genome shotgun (WGS) entry which is preliminary data.</text>
</comment>
<dbReference type="Pfam" id="PF15542">
    <property type="entry name" value="Ntox50"/>
    <property type="match status" value="1"/>
</dbReference>
<dbReference type="AlphaFoldDB" id="A0A1E8GKW7"/>
<protein>
    <recommendedName>
        <fullName evidence="1">Bacterial toxin 50 domain-containing protein</fullName>
    </recommendedName>
</protein>
<evidence type="ECO:0000259" key="1">
    <source>
        <dbReference type="Pfam" id="PF15542"/>
    </source>
</evidence>
<evidence type="ECO:0000313" key="2">
    <source>
        <dbReference type="EMBL" id="OFI48827.1"/>
    </source>
</evidence>
<dbReference type="RefSeq" id="WP_070792760.1">
    <property type="nucleotide sequence ID" value="NZ_MKIR01000023.1"/>
</dbReference>
<name>A0A1E8GKW7_9LACT</name>
<keyword evidence="3" id="KW-1185">Reference proteome</keyword>
<proteinExistence type="predicted"/>